<comment type="caution">
    <text evidence="1">The sequence shown here is derived from an EMBL/GenBank/DDBJ whole genome shotgun (WGS) entry which is preliminary data.</text>
</comment>
<evidence type="ECO:0000313" key="2">
    <source>
        <dbReference type="Proteomes" id="UP001159363"/>
    </source>
</evidence>
<sequence length="95" mass="10935">MYSVSSPSAFDEDTSVNREFLEDWKQMYESKPCLCQVKCKEYHGRVKKDAGYTRLLIILKEVNTNTTKEAECTSKINLKKVKASTKSRAKGDEIY</sequence>
<keyword evidence="2" id="KW-1185">Reference proteome</keyword>
<accession>A0ABQ9GQR9</accession>
<reference evidence="1 2" key="1">
    <citation type="submission" date="2023-02" db="EMBL/GenBank/DDBJ databases">
        <title>LHISI_Scaffold_Assembly.</title>
        <authorList>
            <person name="Stuart O.P."/>
            <person name="Cleave R."/>
            <person name="Magrath M.J.L."/>
            <person name="Mikheyev A.S."/>
        </authorList>
    </citation>
    <scope>NUCLEOTIDE SEQUENCE [LARGE SCALE GENOMIC DNA]</scope>
    <source>
        <strain evidence="1">Daus_M_001</strain>
        <tissue evidence="1">Leg muscle</tissue>
    </source>
</reference>
<evidence type="ECO:0000313" key="1">
    <source>
        <dbReference type="EMBL" id="KAJ8874357.1"/>
    </source>
</evidence>
<organism evidence="1 2">
    <name type="scientific">Dryococelus australis</name>
    <dbReference type="NCBI Taxonomy" id="614101"/>
    <lineage>
        <taxon>Eukaryota</taxon>
        <taxon>Metazoa</taxon>
        <taxon>Ecdysozoa</taxon>
        <taxon>Arthropoda</taxon>
        <taxon>Hexapoda</taxon>
        <taxon>Insecta</taxon>
        <taxon>Pterygota</taxon>
        <taxon>Neoptera</taxon>
        <taxon>Polyneoptera</taxon>
        <taxon>Phasmatodea</taxon>
        <taxon>Verophasmatodea</taxon>
        <taxon>Anareolatae</taxon>
        <taxon>Phasmatidae</taxon>
        <taxon>Eurycanthinae</taxon>
        <taxon>Dryococelus</taxon>
    </lineage>
</organism>
<dbReference type="EMBL" id="JARBHB010000010">
    <property type="protein sequence ID" value="KAJ8874357.1"/>
    <property type="molecule type" value="Genomic_DNA"/>
</dbReference>
<gene>
    <name evidence="1" type="ORF">PR048_025205</name>
</gene>
<dbReference type="Proteomes" id="UP001159363">
    <property type="component" value="Chromosome 9"/>
</dbReference>
<protein>
    <submittedName>
        <fullName evidence="1">Uncharacterized protein</fullName>
    </submittedName>
</protein>
<proteinExistence type="predicted"/>
<name>A0ABQ9GQR9_9NEOP</name>